<keyword evidence="1" id="KW-0732">Signal</keyword>
<evidence type="ECO:0000313" key="3">
    <source>
        <dbReference type="Proteomes" id="UP000815325"/>
    </source>
</evidence>
<sequence length="211" mass="22426">MVLGAGIAAGPAALLLPIPSVQADTSAPISSQGEAFEDDEYTLFAPGGFNYIDIAIPRKEVGPAPERSPLRVRFDAQEGGASLSVVVKMANQLKFTFTQVNDISAFGGPEQAANLLLPRGAVLLGYSKEVVVLKPRVTALGEVEVPPRTYYRYDFNAPNGERVYMSVAAARGKVFVCGGSALPSQWQQQSIGPKLVESVKSFRLKEATPAA</sequence>
<protein>
    <recommendedName>
        <fullName evidence="4">PsbP C-terminal domain-containing protein</fullName>
    </recommendedName>
</protein>
<dbReference type="InterPro" id="IPR016123">
    <property type="entry name" value="Mog1/PsbP_a/b/a-sand"/>
</dbReference>
<reference evidence="2" key="1">
    <citation type="submission" date="2017-08" db="EMBL/GenBank/DDBJ databases">
        <authorList>
            <person name="Polle J.E."/>
            <person name="Barry K."/>
            <person name="Cushman J."/>
            <person name="Schmutz J."/>
            <person name="Tran D."/>
            <person name="Hathwaick L.T."/>
            <person name="Yim W.C."/>
            <person name="Jenkins J."/>
            <person name="Mckie-Krisberg Z.M."/>
            <person name="Prochnik S."/>
            <person name="Lindquist E."/>
            <person name="Dockter R.B."/>
            <person name="Adam C."/>
            <person name="Molina H."/>
            <person name="Bunkerborg J."/>
            <person name="Jin E."/>
            <person name="Buchheim M."/>
            <person name="Magnuson J."/>
        </authorList>
    </citation>
    <scope>NUCLEOTIDE SEQUENCE</scope>
    <source>
        <strain evidence="2">CCAP 19/18</strain>
    </source>
</reference>
<dbReference type="EMBL" id="MU069827">
    <property type="protein sequence ID" value="KAF5833148.1"/>
    <property type="molecule type" value="Genomic_DNA"/>
</dbReference>
<dbReference type="PANTHER" id="PTHR37764:SF1">
    <property type="entry name" value="KETOSE_ALDOSE ISOMERASE, PUTATIVE (MOG1_PSBP_DUF1795-LIKE PHOTOSYSTEM II REACTION CENTER PSBP FAMILY PROTEIN)-RELATED"/>
    <property type="match status" value="1"/>
</dbReference>
<comment type="caution">
    <text evidence="2">The sequence shown here is derived from an EMBL/GenBank/DDBJ whole genome shotgun (WGS) entry which is preliminary data.</text>
</comment>
<organism evidence="2 3">
    <name type="scientific">Dunaliella salina</name>
    <name type="common">Green alga</name>
    <name type="synonym">Protococcus salinus</name>
    <dbReference type="NCBI Taxonomy" id="3046"/>
    <lineage>
        <taxon>Eukaryota</taxon>
        <taxon>Viridiplantae</taxon>
        <taxon>Chlorophyta</taxon>
        <taxon>core chlorophytes</taxon>
        <taxon>Chlorophyceae</taxon>
        <taxon>CS clade</taxon>
        <taxon>Chlamydomonadales</taxon>
        <taxon>Dunaliellaceae</taxon>
        <taxon>Dunaliella</taxon>
    </lineage>
</organism>
<accession>A0ABQ7GEW6</accession>
<feature type="signal peptide" evidence="1">
    <location>
        <begin position="1"/>
        <end position="23"/>
    </location>
</feature>
<evidence type="ECO:0000256" key="1">
    <source>
        <dbReference type="SAM" id="SignalP"/>
    </source>
</evidence>
<keyword evidence="3" id="KW-1185">Reference proteome</keyword>
<dbReference type="PANTHER" id="PTHR37764">
    <property type="entry name" value="KETOSE/ALDOSE ISOMERASE, PUTATIVE (MOG1/PSBP/DUF1795-LIKE PHOTOSYSTEM II REACTION CENTER PSBP FAMILY PROTEIN)-RELATED"/>
    <property type="match status" value="1"/>
</dbReference>
<proteinExistence type="predicted"/>
<feature type="chain" id="PRO_5046378999" description="PsbP C-terminal domain-containing protein" evidence="1">
    <location>
        <begin position="24"/>
        <end position="211"/>
    </location>
</feature>
<dbReference type="SUPFAM" id="SSF55724">
    <property type="entry name" value="Mog1p/PsbP-like"/>
    <property type="match status" value="1"/>
</dbReference>
<evidence type="ECO:0008006" key="4">
    <source>
        <dbReference type="Google" id="ProtNLM"/>
    </source>
</evidence>
<dbReference type="Gene3D" id="3.40.1000.10">
    <property type="entry name" value="Mog1/PsbP, alpha/beta/alpha sandwich"/>
    <property type="match status" value="1"/>
</dbReference>
<gene>
    <name evidence="2" type="ORF">DUNSADRAFT_10637</name>
</gene>
<dbReference type="Proteomes" id="UP000815325">
    <property type="component" value="Unassembled WGS sequence"/>
</dbReference>
<name>A0ABQ7GEW6_DUNSA</name>
<evidence type="ECO:0000313" key="2">
    <source>
        <dbReference type="EMBL" id="KAF5833148.1"/>
    </source>
</evidence>